<dbReference type="PROSITE" id="PS50084">
    <property type="entry name" value="KH_TYPE_1"/>
    <property type="match status" value="1"/>
</dbReference>
<accession>A0A0B5BCD4</accession>
<keyword evidence="1 3" id="KW-0963">Cytoplasm</keyword>
<name>A0A0B5BCD4_9BACT</name>
<dbReference type="RefSeq" id="WP_039743944.1">
    <property type="nucleotide sequence ID" value="NZ_CP009788.1"/>
</dbReference>
<dbReference type="HOGENOM" id="CLU_132074_1_1_7"/>
<evidence type="ECO:0000256" key="3">
    <source>
        <dbReference type="HAMAP-Rule" id="MF_00088"/>
    </source>
</evidence>
<evidence type="ECO:0000256" key="2">
    <source>
        <dbReference type="ARBA" id="ARBA00022884"/>
    </source>
</evidence>
<evidence type="ECO:0000313" key="5">
    <source>
        <dbReference type="Proteomes" id="UP000057609"/>
    </source>
</evidence>
<dbReference type="GO" id="GO:0009252">
    <property type="term" value="P:peptidoglycan biosynthetic process"/>
    <property type="evidence" value="ECO:0007669"/>
    <property type="project" value="UniProtKB-UniRule"/>
</dbReference>
<gene>
    <name evidence="3" type="primary">khpA</name>
    <name evidence="4" type="ORF">GPICK_13160</name>
</gene>
<organism evidence="4 5">
    <name type="scientific">Geobacter pickeringii</name>
    <dbReference type="NCBI Taxonomy" id="345632"/>
    <lineage>
        <taxon>Bacteria</taxon>
        <taxon>Pseudomonadati</taxon>
        <taxon>Thermodesulfobacteriota</taxon>
        <taxon>Desulfuromonadia</taxon>
        <taxon>Geobacterales</taxon>
        <taxon>Geobacteraceae</taxon>
        <taxon>Geobacter</taxon>
    </lineage>
</organism>
<comment type="function">
    <text evidence="3">A probable RNA chaperone. Forms a complex with KhpB which binds to cellular RNA and controls its expression. Plays a role in peptidoglycan (PG) homeostasis and cell length regulation.</text>
</comment>
<dbReference type="KEGG" id="gpi:GPICK_13160"/>
<keyword evidence="5" id="KW-1185">Reference proteome</keyword>
<keyword evidence="3" id="KW-0961">Cell wall biogenesis/degradation</keyword>
<dbReference type="GO" id="GO:0071555">
    <property type="term" value="P:cell wall organization"/>
    <property type="evidence" value="ECO:0007669"/>
    <property type="project" value="UniProtKB-KW"/>
</dbReference>
<dbReference type="Gene3D" id="3.30.300.20">
    <property type="match status" value="1"/>
</dbReference>
<reference evidence="4 5" key="1">
    <citation type="journal article" date="2015" name="Genome Announc.">
        <title>Complete Genome of Geobacter pickeringii G13T, a Metal-Reducing Isolate from Sedimentary Kaolin Deposits.</title>
        <authorList>
            <person name="Badalamenti J.P."/>
            <person name="Bond D.R."/>
        </authorList>
    </citation>
    <scope>NUCLEOTIDE SEQUENCE [LARGE SCALE GENOMIC DNA]</scope>
    <source>
        <strain evidence="4 5">G13</strain>
    </source>
</reference>
<sequence>MRALVETIAKALVDDPNQVRATEEMEEDTTVIKLTVAKEDMGRIIGKEGRTAKAIRTLLNAVSTKDNKKAVLKIVE</sequence>
<keyword evidence="2 3" id="KW-0694">RNA-binding</keyword>
<dbReference type="STRING" id="345632.GPICK_13160"/>
<dbReference type="SUPFAM" id="SSF54814">
    <property type="entry name" value="Prokaryotic type KH domain (KH-domain type II)"/>
    <property type="match status" value="1"/>
</dbReference>
<comment type="subcellular location">
    <subcellularLocation>
        <location evidence="3">Cytoplasm</location>
    </subcellularLocation>
</comment>
<keyword evidence="3" id="KW-0143">Chaperone</keyword>
<evidence type="ECO:0000256" key="1">
    <source>
        <dbReference type="ARBA" id="ARBA00022490"/>
    </source>
</evidence>
<dbReference type="InterPro" id="IPR015946">
    <property type="entry name" value="KH_dom-like_a/b"/>
</dbReference>
<protein>
    <recommendedName>
        <fullName evidence="3">RNA-binding protein KhpA</fullName>
    </recommendedName>
    <alternativeName>
        <fullName evidence="3">KH-domain protein A</fullName>
    </alternativeName>
</protein>
<dbReference type="OrthoDB" id="9812389at2"/>
<comment type="similarity">
    <text evidence="3">Belongs to the KhpA RNA-binding protein family.</text>
</comment>
<dbReference type="Pfam" id="PF13083">
    <property type="entry name" value="KH_KhpA-B"/>
    <property type="match status" value="1"/>
</dbReference>
<dbReference type="InterPro" id="IPR020627">
    <property type="entry name" value="KhpA"/>
</dbReference>
<dbReference type="EMBL" id="CP009788">
    <property type="protein sequence ID" value="AJE04177.1"/>
    <property type="molecule type" value="Genomic_DNA"/>
</dbReference>
<dbReference type="PANTHER" id="PTHR34654:SF1">
    <property type="entry name" value="RNA-BINDING PROTEIN KHPA"/>
    <property type="match status" value="1"/>
</dbReference>
<dbReference type="HAMAP" id="MF_00088">
    <property type="entry name" value="KhpA"/>
    <property type="match status" value="1"/>
</dbReference>
<evidence type="ECO:0000313" key="4">
    <source>
        <dbReference type="EMBL" id="AJE04177.1"/>
    </source>
</evidence>
<comment type="subunit">
    <text evidence="3">Forms a complex with KhpB.</text>
</comment>
<dbReference type="GO" id="GO:0008360">
    <property type="term" value="P:regulation of cell shape"/>
    <property type="evidence" value="ECO:0007669"/>
    <property type="project" value="UniProtKB-KW"/>
</dbReference>
<dbReference type="Proteomes" id="UP000057609">
    <property type="component" value="Chromosome"/>
</dbReference>
<dbReference type="PANTHER" id="PTHR34654">
    <property type="entry name" value="UPF0109 PROTEIN SCO5592"/>
    <property type="match status" value="1"/>
</dbReference>
<keyword evidence="3" id="KW-0133">Cell shape</keyword>
<dbReference type="InterPro" id="IPR009019">
    <property type="entry name" value="KH_sf_prok-type"/>
</dbReference>
<dbReference type="CDD" id="cd22533">
    <property type="entry name" value="KH-II_YlqC-like"/>
    <property type="match status" value="1"/>
</dbReference>
<dbReference type="GO" id="GO:0005737">
    <property type="term" value="C:cytoplasm"/>
    <property type="evidence" value="ECO:0007669"/>
    <property type="project" value="UniProtKB-SubCell"/>
</dbReference>
<proteinExistence type="inferred from homology"/>
<dbReference type="GO" id="GO:0003723">
    <property type="term" value="F:RNA binding"/>
    <property type="evidence" value="ECO:0007669"/>
    <property type="project" value="UniProtKB-UniRule"/>
</dbReference>
<dbReference type="AlphaFoldDB" id="A0A0B5BCD4"/>